<evidence type="ECO:0000256" key="2">
    <source>
        <dbReference type="ARBA" id="ARBA00022723"/>
    </source>
</evidence>
<dbReference type="InterPro" id="IPR027443">
    <property type="entry name" value="IPNS-like_sf"/>
</dbReference>
<comment type="caution">
    <text evidence="6">The sequence shown here is derived from an EMBL/GenBank/DDBJ whole genome shotgun (WGS) entry which is preliminary data.</text>
</comment>
<sequence>MDCPSDWLEPIVRVQALSDSGRPMIPSQYIKPLSERPSFNIQSDSVNIPVIDLYELINSDATSQKAIMDQISIACREWGFFQVVNHGIGHELLGEAQEVWREFFHQPMEVKQDYANTPKTYEGYGSRIGFEKGASLDWSDYFFLHYLPSNLKDYNKWPSQPPSLRSVTEEYANKITSLGKIMLKVFSINLGLQEDYLEGAFGGDDIGGCLRANYYPKCPQPDLTLGLSSHSDPGILTFLLSNEHDAGLQVRKADEWIAVKPAPHAIIVNIGDQIQILTNGIYKSVEHRVVVNPDKERVSFAYFFNPKNEALIKPAAELVTSAKPALYEPMTFQKYRLVIRTKGPQGKFQLESLKSPR</sequence>
<accession>A0A5N6LUD1</accession>
<dbReference type="Pfam" id="PF14226">
    <property type="entry name" value="DIOX_N"/>
    <property type="match status" value="1"/>
</dbReference>
<dbReference type="InterPro" id="IPR005123">
    <property type="entry name" value="Oxoglu/Fe-dep_dioxygenase_dom"/>
</dbReference>
<dbReference type="GO" id="GO:0016705">
    <property type="term" value="F:oxidoreductase activity, acting on paired donors, with incorporation or reduction of molecular oxygen"/>
    <property type="evidence" value="ECO:0007669"/>
    <property type="project" value="UniProtKB-ARBA"/>
</dbReference>
<reference evidence="6 7" key="1">
    <citation type="submission" date="2019-05" db="EMBL/GenBank/DDBJ databases">
        <title>Mikania micrantha, genome provides insights into the molecular mechanism of rapid growth.</title>
        <authorList>
            <person name="Liu B."/>
        </authorList>
    </citation>
    <scope>NUCLEOTIDE SEQUENCE [LARGE SCALE GENOMIC DNA]</scope>
    <source>
        <strain evidence="6">NLD-2019</strain>
        <tissue evidence="6">Leaf</tissue>
    </source>
</reference>
<organism evidence="6 7">
    <name type="scientific">Mikania micrantha</name>
    <name type="common">bitter vine</name>
    <dbReference type="NCBI Taxonomy" id="192012"/>
    <lineage>
        <taxon>Eukaryota</taxon>
        <taxon>Viridiplantae</taxon>
        <taxon>Streptophyta</taxon>
        <taxon>Embryophyta</taxon>
        <taxon>Tracheophyta</taxon>
        <taxon>Spermatophyta</taxon>
        <taxon>Magnoliopsida</taxon>
        <taxon>eudicotyledons</taxon>
        <taxon>Gunneridae</taxon>
        <taxon>Pentapetalae</taxon>
        <taxon>asterids</taxon>
        <taxon>campanulids</taxon>
        <taxon>Asterales</taxon>
        <taxon>Asteraceae</taxon>
        <taxon>Asteroideae</taxon>
        <taxon>Heliantheae alliance</taxon>
        <taxon>Eupatorieae</taxon>
        <taxon>Mikania</taxon>
    </lineage>
</organism>
<dbReference type="InterPro" id="IPR050295">
    <property type="entry name" value="Plant_2OG-oxidoreductases"/>
</dbReference>
<dbReference type="SUPFAM" id="SSF51197">
    <property type="entry name" value="Clavaminate synthase-like"/>
    <property type="match status" value="1"/>
</dbReference>
<feature type="domain" description="Fe2OG dioxygenase" evidence="5">
    <location>
        <begin position="205"/>
        <end position="306"/>
    </location>
</feature>
<dbReference type="PRINTS" id="PR00682">
    <property type="entry name" value="IPNSYNTHASE"/>
</dbReference>
<dbReference type="FunFam" id="2.60.120.330:FF:000079">
    <property type="entry name" value="Protein SRG1"/>
    <property type="match status" value="1"/>
</dbReference>
<evidence type="ECO:0000259" key="5">
    <source>
        <dbReference type="PROSITE" id="PS51471"/>
    </source>
</evidence>
<evidence type="ECO:0000256" key="3">
    <source>
        <dbReference type="ARBA" id="ARBA00023004"/>
    </source>
</evidence>
<dbReference type="InterPro" id="IPR026992">
    <property type="entry name" value="DIOX_N"/>
</dbReference>
<evidence type="ECO:0000313" key="6">
    <source>
        <dbReference type="EMBL" id="KAD2805198.1"/>
    </source>
</evidence>
<dbReference type="OrthoDB" id="288590at2759"/>
<keyword evidence="3 4" id="KW-0408">Iron</keyword>
<dbReference type="GO" id="GO:0046872">
    <property type="term" value="F:metal ion binding"/>
    <property type="evidence" value="ECO:0007669"/>
    <property type="project" value="UniProtKB-KW"/>
</dbReference>
<dbReference type="Gene3D" id="2.60.120.330">
    <property type="entry name" value="B-lactam Antibiotic, Isopenicillin N Synthase, Chain"/>
    <property type="match status" value="1"/>
</dbReference>
<dbReference type="Proteomes" id="UP000326396">
    <property type="component" value="Linkage Group LG8"/>
</dbReference>
<keyword evidence="4" id="KW-0560">Oxidoreductase</keyword>
<gene>
    <name evidence="6" type="ORF">E3N88_38575</name>
</gene>
<dbReference type="EMBL" id="SZYD01000018">
    <property type="protein sequence ID" value="KAD2805198.1"/>
    <property type="molecule type" value="Genomic_DNA"/>
</dbReference>
<evidence type="ECO:0000313" key="7">
    <source>
        <dbReference type="Proteomes" id="UP000326396"/>
    </source>
</evidence>
<evidence type="ECO:0000256" key="1">
    <source>
        <dbReference type="ARBA" id="ARBA00008056"/>
    </source>
</evidence>
<comment type="similarity">
    <text evidence="1 4">Belongs to the iron/ascorbate-dependent oxidoreductase family.</text>
</comment>
<dbReference type="PANTHER" id="PTHR47991">
    <property type="entry name" value="OXOGLUTARATE/IRON-DEPENDENT DIOXYGENASE"/>
    <property type="match status" value="1"/>
</dbReference>
<keyword evidence="2 4" id="KW-0479">Metal-binding</keyword>
<dbReference type="AlphaFoldDB" id="A0A5N6LUD1"/>
<proteinExistence type="inferred from homology"/>
<keyword evidence="7" id="KW-1185">Reference proteome</keyword>
<dbReference type="InterPro" id="IPR044861">
    <property type="entry name" value="IPNS-like_FE2OG_OXY"/>
</dbReference>
<dbReference type="PROSITE" id="PS51471">
    <property type="entry name" value="FE2OG_OXY"/>
    <property type="match status" value="1"/>
</dbReference>
<evidence type="ECO:0000256" key="4">
    <source>
        <dbReference type="RuleBase" id="RU003682"/>
    </source>
</evidence>
<dbReference type="Pfam" id="PF03171">
    <property type="entry name" value="2OG-FeII_Oxy"/>
    <property type="match status" value="1"/>
</dbReference>
<protein>
    <recommendedName>
        <fullName evidence="5">Fe2OG dioxygenase domain-containing protein</fullName>
    </recommendedName>
</protein>
<name>A0A5N6LUD1_9ASTR</name>